<accession>A0A496PHP4</accession>
<evidence type="ECO:0000313" key="4">
    <source>
        <dbReference type="EMBL" id="RKW70007.1"/>
    </source>
</evidence>
<dbReference type="Gene3D" id="3.40.50.360">
    <property type="match status" value="1"/>
</dbReference>
<reference evidence="4 5" key="1">
    <citation type="submission" date="2018-07" db="EMBL/GenBank/DDBJ databases">
        <title>Arthrobacter sp. nov., isolated from raw cow's milk with high bacterial count.</title>
        <authorList>
            <person name="Hahne J."/>
            <person name="Isele D."/>
            <person name="Lipski A."/>
        </authorList>
    </citation>
    <scope>NUCLEOTIDE SEQUENCE [LARGE SCALE GENOMIC DNA]</scope>
    <source>
        <strain evidence="4 5">JZ R-183</strain>
    </source>
</reference>
<dbReference type="Pfam" id="PF02525">
    <property type="entry name" value="Flavodoxin_2"/>
    <property type="match status" value="1"/>
</dbReference>
<dbReference type="GO" id="GO:0003955">
    <property type="term" value="F:NAD(P)H dehydrogenase (quinone) activity"/>
    <property type="evidence" value="ECO:0007669"/>
    <property type="project" value="TreeGrafter"/>
</dbReference>
<evidence type="ECO:0000259" key="3">
    <source>
        <dbReference type="Pfam" id="PF02525"/>
    </source>
</evidence>
<dbReference type="SUPFAM" id="SSF52218">
    <property type="entry name" value="Flavoproteins"/>
    <property type="match status" value="1"/>
</dbReference>
<evidence type="ECO:0000256" key="1">
    <source>
        <dbReference type="ARBA" id="ARBA00006252"/>
    </source>
</evidence>
<dbReference type="AlphaFoldDB" id="A0A496PHP4"/>
<feature type="domain" description="Flavodoxin-like fold" evidence="3">
    <location>
        <begin position="1"/>
        <end position="189"/>
    </location>
</feature>
<organism evidence="4 5">
    <name type="scientific">Galactobacter caseinivorans</name>
    <dbReference type="NCBI Taxonomy" id="2676123"/>
    <lineage>
        <taxon>Bacteria</taxon>
        <taxon>Bacillati</taxon>
        <taxon>Actinomycetota</taxon>
        <taxon>Actinomycetes</taxon>
        <taxon>Micrococcales</taxon>
        <taxon>Micrococcaceae</taxon>
        <taxon>Galactobacter</taxon>
    </lineage>
</organism>
<protein>
    <submittedName>
        <fullName evidence="4">Flavodoxin family protein</fullName>
    </submittedName>
</protein>
<dbReference type="InterPro" id="IPR003680">
    <property type="entry name" value="Flavodoxin_fold"/>
</dbReference>
<sequence>MSVLVIHSHPDPESLTAQTAGTIATSLTQRSIDVERADLHAEGFDPRFSTADLAAYRAGSTPPASIGAEQARVDRHGDLVLVYPVFWWSMPGQLKGWIDRVFGNGWAYAEQPGVHGHQKLLGDLRVHLVELAATDDATYERHGYAEAMRTQIAHGIFDYCGATVVSQIRLESAPTEAATALAAARDWARDLALPVAVH</sequence>
<dbReference type="PANTHER" id="PTHR10204:SF34">
    <property type="entry name" value="NAD(P)H DEHYDROGENASE [QUINONE] 1 ISOFORM 1"/>
    <property type="match status" value="1"/>
</dbReference>
<gene>
    <name evidence="4" type="ORF">DWQ67_11155</name>
</gene>
<comment type="similarity">
    <text evidence="1">Belongs to the NAD(P)H dehydrogenase (quinone) family.</text>
</comment>
<dbReference type="EMBL" id="QQXL01000006">
    <property type="protein sequence ID" value="RKW70007.1"/>
    <property type="molecule type" value="Genomic_DNA"/>
</dbReference>
<dbReference type="Proteomes" id="UP000273119">
    <property type="component" value="Unassembled WGS sequence"/>
</dbReference>
<evidence type="ECO:0000256" key="2">
    <source>
        <dbReference type="ARBA" id="ARBA00023002"/>
    </source>
</evidence>
<comment type="caution">
    <text evidence="4">The sequence shown here is derived from an EMBL/GenBank/DDBJ whole genome shotgun (WGS) entry which is preliminary data.</text>
</comment>
<keyword evidence="2" id="KW-0560">Oxidoreductase</keyword>
<dbReference type="RefSeq" id="WP_121485678.1">
    <property type="nucleotide sequence ID" value="NZ_QQXL01000006.1"/>
</dbReference>
<dbReference type="GO" id="GO:0005829">
    <property type="term" value="C:cytosol"/>
    <property type="evidence" value="ECO:0007669"/>
    <property type="project" value="TreeGrafter"/>
</dbReference>
<keyword evidence="5" id="KW-1185">Reference proteome</keyword>
<dbReference type="InterPro" id="IPR051545">
    <property type="entry name" value="NAD(P)H_dehydrogenase_qn"/>
</dbReference>
<dbReference type="InterPro" id="IPR029039">
    <property type="entry name" value="Flavoprotein-like_sf"/>
</dbReference>
<proteinExistence type="inferred from homology"/>
<evidence type="ECO:0000313" key="5">
    <source>
        <dbReference type="Proteomes" id="UP000273119"/>
    </source>
</evidence>
<dbReference type="PANTHER" id="PTHR10204">
    <property type="entry name" value="NAD P H OXIDOREDUCTASE-RELATED"/>
    <property type="match status" value="1"/>
</dbReference>
<name>A0A496PHP4_9MICC</name>